<dbReference type="InterPro" id="IPR036388">
    <property type="entry name" value="WH-like_DNA-bd_sf"/>
</dbReference>
<name>A0A2S5T3Y6_9BURK</name>
<dbReference type="RefSeq" id="WP_104357741.1">
    <property type="nucleotide sequence ID" value="NZ_CALFFA010000041.1"/>
</dbReference>
<evidence type="ECO:0000256" key="4">
    <source>
        <dbReference type="ARBA" id="ARBA00023163"/>
    </source>
</evidence>
<keyword evidence="2" id="KW-0805">Transcription regulation</keyword>
<dbReference type="Pfam" id="PF03466">
    <property type="entry name" value="LysR_substrate"/>
    <property type="match status" value="1"/>
</dbReference>
<reference evidence="7 9" key="2">
    <citation type="submission" date="2019-03" db="EMBL/GenBank/DDBJ databases">
        <title>Genomic Encyclopedia of Type Strains, Phase IV (KMG-IV): sequencing the most valuable type-strain genomes for metagenomic binning, comparative biology and taxonomic classification.</title>
        <authorList>
            <person name="Goeker M."/>
        </authorList>
    </citation>
    <scope>NUCLEOTIDE SEQUENCE [LARGE SCALE GENOMIC DNA]</scope>
    <source>
        <strain evidence="7 9">DSM 15264</strain>
    </source>
</reference>
<dbReference type="Gene3D" id="3.40.190.290">
    <property type="match status" value="1"/>
</dbReference>
<dbReference type="GO" id="GO:0003677">
    <property type="term" value="F:DNA binding"/>
    <property type="evidence" value="ECO:0007669"/>
    <property type="project" value="UniProtKB-KW"/>
</dbReference>
<dbReference type="EMBL" id="PSNY01000010">
    <property type="protein sequence ID" value="PPE69705.1"/>
    <property type="molecule type" value="Genomic_DNA"/>
</dbReference>
<evidence type="ECO:0000256" key="2">
    <source>
        <dbReference type="ARBA" id="ARBA00023015"/>
    </source>
</evidence>
<evidence type="ECO:0000259" key="5">
    <source>
        <dbReference type="PROSITE" id="PS50931"/>
    </source>
</evidence>
<dbReference type="SUPFAM" id="SSF46785">
    <property type="entry name" value="Winged helix' DNA-binding domain"/>
    <property type="match status" value="1"/>
</dbReference>
<proteinExistence type="inferred from homology"/>
<dbReference type="InterPro" id="IPR005119">
    <property type="entry name" value="LysR_subst-bd"/>
</dbReference>
<feature type="domain" description="HTH lysR-type" evidence="5">
    <location>
        <begin position="9"/>
        <end position="61"/>
    </location>
</feature>
<organism evidence="6 8">
    <name type="scientific">Caldimonas thermodepolymerans</name>
    <dbReference type="NCBI Taxonomy" id="215580"/>
    <lineage>
        <taxon>Bacteria</taxon>
        <taxon>Pseudomonadati</taxon>
        <taxon>Pseudomonadota</taxon>
        <taxon>Betaproteobacteria</taxon>
        <taxon>Burkholderiales</taxon>
        <taxon>Sphaerotilaceae</taxon>
        <taxon>Caldimonas</taxon>
    </lineage>
</organism>
<dbReference type="AlphaFoldDB" id="A0A2S5T3Y6"/>
<dbReference type="PROSITE" id="PS50931">
    <property type="entry name" value="HTH_LYSR"/>
    <property type="match status" value="1"/>
</dbReference>
<dbReference type="EMBL" id="SLXF01000009">
    <property type="protein sequence ID" value="TCP04951.1"/>
    <property type="molecule type" value="Genomic_DNA"/>
</dbReference>
<dbReference type="SUPFAM" id="SSF53850">
    <property type="entry name" value="Periplasmic binding protein-like II"/>
    <property type="match status" value="1"/>
</dbReference>
<dbReference type="Proteomes" id="UP000239406">
    <property type="component" value="Unassembled WGS sequence"/>
</dbReference>
<dbReference type="FunFam" id="1.10.10.10:FF:000001">
    <property type="entry name" value="LysR family transcriptional regulator"/>
    <property type="match status" value="1"/>
</dbReference>
<dbReference type="PANTHER" id="PTHR30537:SF5">
    <property type="entry name" value="HTH-TYPE TRANSCRIPTIONAL ACTIVATOR TTDR-RELATED"/>
    <property type="match status" value="1"/>
</dbReference>
<evidence type="ECO:0000313" key="8">
    <source>
        <dbReference type="Proteomes" id="UP000239406"/>
    </source>
</evidence>
<protein>
    <submittedName>
        <fullName evidence="6">LysR family transcriptional regulator</fullName>
    </submittedName>
</protein>
<gene>
    <name evidence="6" type="ORF">C1702_10965</name>
    <name evidence="7" type="ORF">EV676_10937</name>
</gene>
<dbReference type="CDD" id="cd08422">
    <property type="entry name" value="PBP2_CrgA_like"/>
    <property type="match status" value="1"/>
</dbReference>
<dbReference type="PRINTS" id="PR00039">
    <property type="entry name" value="HTHLYSR"/>
</dbReference>
<sequence length="326" mass="35852">MKDDRLVEMRIFKGVAETGGFTAAAVRLGVSQPVVSRAIASLEARLGCKLLHRSTRIQRLTQEGERYLALCTRVLDMLEQAEAEMRADDPVGTLHVSAPLAFGLDQVVPCLPGFLQAYPRLSVHVSLTDAVVNLIGSHVDVAIRMGRIHDGTLVSRKLCHLHRIIVASPAYLARHGTPVTPASLESGQHNCLLWDGMHKHLNRWPLRINGRIEHFEARGNFHTDNGSTLYQMCVAGMGIMRLAEHLALPALRRGELVEILADYNVRDDSSAIHAVYLHGNRNAPRVRAFVNHCVEYFANPPWLRDTPPPAAAGAAMSRAVVEVAST</sequence>
<dbReference type="GO" id="GO:0003700">
    <property type="term" value="F:DNA-binding transcription factor activity"/>
    <property type="evidence" value="ECO:0007669"/>
    <property type="project" value="InterPro"/>
</dbReference>
<evidence type="ECO:0000313" key="7">
    <source>
        <dbReference type="EMBL" id="TCP04951.1"/>
    </source>
</evidence>
<keyword evidence="4" id="KW-0804">Transcription</keyword>
<dbReference type="Pfam" id="PF00126">
    <property type="entry name" value="HTH_1"/>
    <property type="match status" value="1"/>
</dbReference>
<comment type="similarity">
    <text evidence="1">Belongs to the LysR transcriptional regulatory family.</text>
</comment>
<reference evidence="6 8" key="1">
    <citation type="submission" date="2018-02" db="EMBL/GenBank/DDBJ databases">
        <title>Reclassifiation of [Polyangium] brachysporum DSM 7029 as Guopingzhaonella breviflexa gen. nov., sp. nov., a member of the family Comamonadaceae.</title>
        <authorList>
            <person name="Tang B."/>
        </authorList>
    </citation>
    <scope>NUCLEOTIDE SEQUENCE [LARGE SCALE GENOMIC DNA]</scope>
    <source>
        <strain evidence="6 8">DSM 15344</strain>
    </source>
</reference>
<evidence type="ECO:0000256" key="1">
    <source>
        <dbReference type="ARBA" id="ARBA00009437"/>
    </source>
</evidence>
<dbReference type="PANTHER" id="PTHR30537">
    <property type="entry name" value="HTH-TYPE TRANSCRIPTIONAL REGULATOR"/>
    <property type="match status" value="1"/>
</dbReference>
<dbReference type="OrthoDB" id="9110639at2"/>
<dbReference type="Gene3D" id="1.10.10.10">
    <property type="entry name" value="Winged helix-like DNA-binding domain superfamily/Winged helix DNA-binding domain"/>
    <property type="match status" value="1"/>
</dbReference>
<dbReference type="InterPro" id="IPR036390">
    <property type="entry name" value="WH_DNA-bd_sf"/>
</dbReference>
<comment type="caution">
    <text evidence="6">The sequence shown here is derived from an EMBL/GenBank/DDBJ whole genome shotgun (WGS) entry which is preliminary data.</text>
</comment>
<dbReference type="InterPro" id="IPR000847">
    <property type="entry name" value="LysR_HTH_N"/>
</dbReference>
<evidence type="ECO:0000313" key="9">
    <source>
        <dbReference type="Proteomes" id="UP000294772"/>
    </source>
</evidence>
<dbReference type="InterPro" id="IPR058163">
    <property type="entry name" value="LysR-type_TF_proteobact-type"/>
</dbReference>
<dbReference type="Proteomes" id="UP000294772">
    <property type="component" value="Unassembled WGS sequence"/>
</dbReference>
<evidence type="ECO:0000313" key="6">
    <source>
        <dbReference type="EMBL" id="PPE69705.1"/>
    </source>
</evidence>
<evidence type="ECO:0000256" key="3">
    <source>
        <dbReference type="ARBA" id="ARBA00023125"/>
    </source>
</evidence>
<accession>A0A2S5T3Y6</accession>
<keyword evidence="3" id="KW-0238">DNA-binding</keyword>
<keyword evidence="8" id="KW-1185">Reference proteome</keyword>